<feature type="domain" description="ABC transporter" evidence="3">
    <location>
        <begin position="8"/>
        <end position="230"/>
    </location>
</feature>
<dbReference type="PROSITE" id="PS50893">
    <property type="entry name" value="ABC_TRANSPORTER_2"/>
    <property type="match status" value="1"/>
</dbReference>
<name>W0JM07_9EURY</name>
<keyword evidence="2 4" id="KW-0067">ATP-binding</keyword>
<dbReference type="PANTHER" id="PTHR43613:SF1">
    <property type="entry name" value="ABC TRANSPORTER, ATP-BINDING PROTEIN"/>
    <property type="match status" value="1"/>
</dbReference>
<keyword evidence="1" id="KW-0547">Nucleotide-binding</keyword>
<evidence type="ECO:0000313" key="4">
    <source>
        <dbReference type="EMBL" id="AHF99633.1"/>
    </source>
</evidence>
<dbReference type="RefSeq" id="WP_049952880.1">
    <property type="nucleotide sequence ID" value="NZ_CP007055.1"/>
</dbReference>
<dbReference type="KEGG" id="hlr:HALLA_13420"/>
<protein>
    <submittedName>
        <fullName evidence="4">Multidrug ABC transporter ATP-binding protein</fullName>
    </submittedName>
</protein>
<dbReference type="Pfam" id="PF00005">
    <property type="entry name" value="ABC_tran"/>
    <property type="match status" value="1"/>
</dbReference>
<dbReference type="InterPro" id="IPR003439">
    <property type="entry name" value="ABC_transporter-like_ATP-bd"/>
</dbReference>
<dbReference type="PANTHER" id="PTHR43613">
    <property type="entry name" value="ABC TRANSPORTER, ATP-BINDING PROTEIN"/>
    <property type="match status" value="1"/>
</dbReference>
<sequence>MSVDTPAIEARNLRKEFGDDGILNGIDLAVQENEVLLLMGPNGTGKTVLLSCLAGSLNPTAGDVRVFGDPVREDGGHSLSLLLQGGASVDSLSGRETAAFYARLHPAFTDRWRDLVDDLGLADDLDKRIKHYSEGMKRKLELALALAIDTPLYLLDEPTAGVDLSMVQRFHRAIRDRVRDGGTVVTTSHRPVDADLATRIAFVNDGSITAVGTPTELLDGVPPVVRIVGAGSDTETLESLVADGTLFYHGDERRGFLADGITSASLETATGTGVTAEIVEPSYTDAFNYYVHTTRTNE</sequence>
<dbReference type="HOGENOM" id="CLU_000604_1_2_2"/>
<reference evidence="4 5" key="1">
    <citation type="submission" date="2014-01" db="EMBL/GenBank/DDBJ databases">
        <authorList>
            <consortium name="DOE Joint Genome Institute"/>
            <person name="Anderson I."/>
            <person name="Huntemann M."/>
            <person name="Han J."/>
            <person name="Chen A."/>
            <person name="Kyrpides N."/>
            <person name="Mavromatis K."/>
            <person name="Markowitz V."/>
            <person name="Palaniappan K."/>
            <person name="Ivanova N."/>
            <person name="Schaumberg A."/>
            <person name="Pati A."/>
            <person name="Liolios K."/>
            <person name="Nordberg H.P."/>
            <person name="Cantor M.N."/>
            <person name="Hua S.X."/>
            <person name="Woyke T."/>
        </authorList>
    </citation>
    <scope>NUCLEOTIDE SEQUENCE [LARGE SCALE GENOMIC DNA]</scope>
    <source>
        <strain evidence="4 5">XH-48</strain>
    </source>
</reference>
<evidence type="ECO:0000313" key="5">
    <source>
        <dbReference type="Proteomes" id="UP000019024"/>
    </source>
</evidence>
<evidence type="ECO:0000256" key="2">
    <source>
        <dbReference type="ARBA" id="ARBA00022840"/>
    </source>
</evidence>
<accession>W0JM07</accession>
<evidence type="ECO:0000259" key="3">
    <source>
        <dbReference type="PROSITE" id="PS50893"/>
    </source>
</evidence>
<dbReference type="SMART" id="SM00382">
    <property type="entry name" value="AAA"/>
    <property type="match status" value="1"/>
</dbReference>
<dbReference type="PATRIC" id="fig|797299.3.peg.1694"/>
<dbReference type="GO" id="GO:0005524">
    <property type="term" value="F:ATP binding"/>
    <property type="evidence" value="ECO:0007669"/>
    <property type="project" value="UniProtKB-KW"/>
</dbReference>
<organism evidence="4 5">
    <name type="scientific">Halostagnicola larsenii XH-48</name>
    <dbReference type="NCBI Taxonomy" id="797299"/>
    <lineage>
        <taxon>Archaea</taxon>
        <taxon>Methanobacteriati</taxon>
        <taxon>Methanobacteriota</taxon>
        <taxon>Stenosarchaea group</taxon>
        <taxon>Halobacteria</taxon>
        <taxon>Halobacteriales</taxon>
        <taxon>Natrialbaceae</taxon>
        <taxon>Halostagnicola</taxon>
    </lineage>
</organism>
<evidence type="ECO:0000256" key="1">
    <source>
        <dbReference type="ARBA" id="ARBA00022741"/>
    </source>
</evidence>
<dbReference type="GeneID" id="25145435"/>
<dbReference type="AlphaFoldDB" id="W0JM07"/>
<proteinExistence type="predicted"/>
<dbReference type="OrthoDB" id="18492at2157"/>
<dbReference type="InterPro" id="IPR027417">
    <property type="entry name" value="P-loop_NTPase"/>
</dbReference>
<dbReference type="Proteomes" id="UP000019024">
    <property type="component" value="Chromosome"/>
</dbReference>
<dbReference type="CDD" id="cd03230">
    <property type="entry name" value="ABC_DR_subfamily_A"/>
    <property type="match status" value="1"/>
</dbReference>
<dbReference type="eggNOG" id="arCOG00194">
    <property type="taxonomic scope" value="Archaea"/>
</dbReference>
<dbReference type="STRING" id="797299.HALLA_13420"/>
<dbReference type="SUPFAM" id="SSF52540">
    <property type="entry name" value="P-loop containing nucleoside triphosphate hydrolases"/>
    <property type="match status" value="1"/>
</dbReference>
<dbReference type="EMBL" id="CP007055">
    <property type="protein sequence ID" value="AHF99633.1"/>
    <property type="molecule type" value="Genomic_DNA"/>
</dbReference>
<keyword evidence="5" id="KW-1185">Reference proteome</keyword>
<dbReference type="Gene3D" id="3.40.50.300">
    <property type="entry name" value="P-loop containing nucleotide triphosphate hydrolases"/>
    <property type="match status" value="1"/>
</dbReference>
<dbReference type="InterPro" id="IPR003593">
    <property type="entry name" value="AAA+_ATPase"/>
</dbReference>
<dbReference type="GO" id="GO:0016887">
    <property type="term" value="F:ATP hydrolysis activity"/>
    <property type="evidence" value="ECO:0007669"/>
    <property type="project" value="InterPro"/>
</dbReference>
<gene>
    <name evidence="4" type="ORF">HALLA_13420</name>
</gene>